<name>A0ABW4MKE3_9BACI</name>
<reference evidence="3" key="1">
    <citation type="journal article" date="2019" name="Int. J. Syst. Evol. Microbiol.">
        <title>The Global Catalogue of Microorganisms (GCM) 10K type strain sequencing project: providing services to taxonomists for standard genome sequencing and annotation.</title>
        <authorList>
            <consortium name="The Broad Institute Genomics Platform"/>
            <consortium name="The Broad Institute Genome Sequencing Center for Infectious Disease"/>
            <person name="Wu L."/>
            <person name="Ma J."/>
        </authorList>
    </citation>
    <scope>NUCLEOTIDE SEQUENCE [LARGE SCALE GENOMIC DNA]</scope>
    <source>
        <strain evidence="3">CCUG 15531</strain>
    </source>
</reference>
<keyword evidence="1" id="KW-0812">Transmembrane</keyword>
<feature type="transmembrane region" description="Helical" evidence="1">
    <location>
        <begin position="12"/>
        <end position="34"/>
    </location>
</feature>
<evidence type="ECO:0000313" key="2">
    <source>
        <dbReference type="EMBL" id="MFD1778482.1"/>
    </source>
</evidence>
<dbReference type="Proteomes" id="UP001597227">
    <property type="component" value="Unassembled WGS sequence"/>
</dbReference>
<organism evidence="2 3">
    <name type="scientific">Fredinandcohnia salidurans</name>
    <dbReference type="NCBI Taxonomy" id="2595041"/>
    <lineage>
        <taxon>Bacteria</taxon>
        <taxon>Bacillati</taxon>
        <taxon>Bacillota</taxon>
        <taxon>Bacilli</taxon>
        <taxon>Bacillales</taxon>
        <taxon>Bacillaceae</taxon>
        <taxon>Fredinandcohnia</taxon>
    </lineage>
</organism>
<gene>
    <name evidence="2" type="ORF">ACFSFW_07360</name>
</gene>
<dbReference type="EMBL" id="JBHUEK010000010">
    <property type="protein sequence ID" value="MFD1778482.1"/>
    <property type="molecule type" value="Genomic_DNA"/>
</dbReference>
<sequence length="69" mass="7541">MIAKIKALPEKKAFMIGMSIIVISPLLLFLLSLLTPIGNVITIIIQGIIWGIATLFVLSAADKRHSRVK</sequence>
<keyword evidence="1" id="KW-1133">Transmembrane helix</keyword>
<keyword evidence="3" id="KW-1185">Reference proteome</keyword>
<evidence type="ECO:0000313" key="3">
    <source>
        <dbReference type="Proteomes" id="UP001597227"/>
    </source>
</evidence>
<accession>A0ABW4MKE3</accession>
<proteinExistence type="predicted"/>
<evidence type="ECO:0000256" key="1">
    <source>
        <dbReference type="SAM" id="Phobius"/>
    </source>
</evidence>
<comment type="caution">
    <text evidence="2">The sequence shown here is derived from an EMBL/GenBank/DDBJ whole genome shotgun (WGS) entry which is preliminary data.</text>
</comment>
<keyword evidence="1" id="KW-0472">Membrane</keyword>
<feature type="transmembrane region" description="Helical" evidence="1">
    <location>
        <begin position="40"/>
        <end position="61"/>
    </location>
</feature>
<dbReference type="RefSeq" id="WP_304216346.1">
    <property type="nucleotide sequence ID" value="NZ_JBHUEK010000010.1"/>
</dbReference>
<protein>
    <submittedName>
        <fullName evidence="2">Uncharacterized protein</fullName>
    </submittedName>
</protein>